<evidence type="ECO:0000313" key="5">
    <source>
        <dbReference type="EMBL" id="OON39436.1"/>
    </source>
</evidence>
<comment type="similarity">
    <text evidence="2">Belongs to the fimbrial protein family.</text>
</comment>
<dbReference type="InterPro" id="IPR050263">
    <property type="entry name" value="Bact_Fimbrial_Adh_Pro"/>
</dbReference>
<dbReference type="EMBL" id="MRUL01000009">
    <property type="protein sequence ID" value="OON39436.1"/>
    <property type="molecule type" value="Genomic_DNA"/>
</dbReference>
<accession>A0A1S8YL21</accession>
<dbReference type="PANTHER" id="PTHR33420">
    <property type="entry name" value="FIMBRIAL SUBUNIT ELFA-RELATED"/>
    <property type="match status" value="1"/>
</dbReference>
<evidence type="ECO:0000313" key="6">
    <source>
        <dbReference type="Proteomes" id="UP000190667"/>
    </source>
</evidence>
<evidence type="ECO:0000256" key="4">
    <source>
        <dbReference type="ARBA" id="ARBA00023263"/>
    </source>
</evidence>
<comment type="subcellular location">
    <subcellularLocation>
        <location evidence="1">Fimbrium</location>
    </subcellularLocation>
</comment>
<dbReference type="STRING" id="1926881.BTJ39_14250"/>
<dbReference type="GO" id="GO:0043709">
    <property type="term" value="P:cell adhesion involved in single-species biofilm formation"/>
    <property type="evidence" value="ECO:0007669"/>
    <property type="project" value="TreeGrafter"/>
</dbReference>
<comment type="caution">
    <text evidence="5">The sequence shown here is derived from an EMBL/GenBank/DDBJ whole genome shotgun (WGS) entry which is preliminary data.</text>
</comment>
<keyword evidence="3" id="KW-0732">Signal</keyword>
<keyword evidence="6" id="KW-1185">Reference proteome</keyword>
<dbReference type="InterPro" id="IPR008966">
    <property type="entry name" value="Adhesion_dom_sf"/>
</dbReference>
<evidence type="ECO:0000256" key="1">
    <source>
        <dbReference type="ARBA" id="ARBA00004561"/>
    </source>
</evidence>
<proteinExistence type="inferred from homology"/>
<evidence type="ECO:0000256" key="3">
    <source>
        <dbReference type="ARBA" id="ARBA00022729"/>
    </source>
</evidence>
<dbReference type="SUPFAM" id="SSF49401">
    <property type="entry name" value="Bacterial adhesins"/>
    <property type="match status" value="1"/>
</dbReference>
<evidence type="ECO:0000256" key="2">
    <source>
        <dbReference type="ARBA" id="ARBA00006671"/>
    </source>
</evidence>
<dbReference type="GO" id="GO:0009289">
    <property type="term" value="C:pilus"/>
    <property type="evidence" value="ECO:0007669"/>
    <property type="project" value="UniProtKB-SubCell"/>
</dbReference>
<sequence>MAELMPILKRYINFILLLLSVGMVKDAAALVVNFEANISKTTCDISLSRTLLPLGDIYRRALVAGALVGVQPFTLNISNCQGVPGETMTPTIKTYGEGKLQGSKWLFRNEAASHAGGAGIILYQQRQTPTFSDTEVRSGNKIAVGQAGQLPSGGQLPFFVGVSCGDGDACASVKPGALRAAIMFDFFYE</sequence>
<dbReference type="Proteomes" id="UP000190667">
    <property type="component" value="Unassembled WGS sequence"/>
</dbReference>
<dbReference type="InterPro" id="IPR036937">
    <property type="entry name" value="Adhesion_dom_fimbrial_sf"/>
</dbReference>
<reference evidence="5 6" key="1">
    <citation type="submission" date="2016-12" db="EMBL/GenBank/DDBJ databases">
        <title>Izhakiella australiana sp. nov. of genus Izhakiella isolated from Australian desert.</title>
        <authorList>
            <person name="Ji M."/>
        </authorList>
    </citation>
    <scope>NUCLEOTIDE SEQUENCE [LARGE SCALE GENOMIC DNA]</scope>
    <source>
        <strain evidence="5 6">D4N98</strain>
    </source>
</reference>
<protein>
    <recommendedName>
        <fullName evidence="7">Fimbrial-type adhesion domain-containing protein</fullName>
    </recommendedName>
</protein>
<evidence type="ECO:0008006" key="7">
    <source>
        <dbReference type="Google" id="ProtNLM"/>
    </source>
</evidence>
<gene>
    <name evidence="5" type="ORF">BTJ39_14250</name>
</gene>
<keyword evidence="4" id="KW-0281">Fimbrium</keyword>
<dbReference type="Gene3D" id="2.60.40.1090">
    <property type="entry name" value="Fimbrial-type adhesion domain"/>
    <property type="match status" value="1"/>
</dbReference>
<organism evidence="5 6">
    <name type="scientific">Izhakiella australiensis</name>
    <dbReference type="NCBI Taxonomy" id="1926881"/>
    <lineage>
        <taxon>Bacteria</taxon>
        <taxon>Pseudomonadati</taxon>
        <taxon>Pseudomonadota</taxon>
        <taxon>Gammaproteobacteria</taxon>
        <taxon>Enterobacterales</taxon>
        <taxon>Erwiniaceae</taxon>
        <taxon>Izhakiella</taxon>
    </lineage>
</organism>
<dbReference type="AlphaFoldDB" id="A0A1S8YL21"/>
<dbReference type="PANTHER" id="PTHR33420:SF3">
    <property type="entry name" value="FIMBRIAL SUBUNIT ELFA"/>
    <property type="match status" value="1"/>
</dbReference>
<name>A0A1S8YL21_9GAMM</name>